<feature type="region of interest" description="Disordered" evidence="1">
    <location>
        <begin position="140"/>
        <end position="161"/>
    </location>
</feature>
<keyword evidence="2" id="KW-0812">Transmembrane</keyword>
<name>A0AAV5N0Y8_9GAMM</name>
<accession>A0AAV5N0Y8</accession>
<dbReference type="EMBL" id="BRLH01000003">
    <property type="protein sequence ID" value="GKX55781.1"/>
    <property type="molecule type" value="Genomic_DNA"/>
</dbReference>
<feature type="compositionally biased region" description="Basic and acidic residues" evidence="1">
    <location>
        <begin position="140"/>
        <end position="153"/>
    </location>
</feature>
<organism evidence="3 4">
    <name type="scientific">Leminorella grimontii</name>
    <dbReference type="NCBI Taxonomy" id="82981"/>
    <lineage>
        <taxon>Bacteria</taxon>
        <taxon>Pseudomonadati</taxon>
        <taxon>Pseudomonadota</taxon>
        <taxon>Gammaproteobacteria</taxon>
        <taxon>Enterobacterales</taxon>
        <taxon>Budviciaceae</taxon>
        <taxon>Leminorella</taxon>
    </lineage>
</organism>
<proteinExistence type="predicted"/>
<evidence type="ECO:0000256" key="2">
    <source>
        <dbReference type="SAM" id="Phobius"/>
    </source>
</evidence>
<dbReference type="AlphaFoldDB" id="A0AAV5N0Y8"/>
<feature type="transmembrane region" description="Helical" evidence="2">
    <location>
        <begin position="171"/>
        <end position="192"/>
    </location>
</feature>
<comment type="caution">
    <text evidence="3">The sequence shown here is derived from an EMBL/GenBank/DDBJ whole genome shotgun (WGS) entry which is preliminary data.</text>
</comment>
<keyword evidence="4" id="KW-1185">Reference proteome</keyword>
<protein>
    <submittedName>
        <fullName evidence="3">Uncharacterized protein</fullName>
    </submittedName>
</protein>
<sequence length="194" mass="21210">MPETVTPQADADDGVLNKAILLAATQILLTTGSGSSKEEDASAALLYSRTIAAVEKISTERRLAAPVELNKVELQKLRIKLIRQLGSSASATLQLAKEGIQTDDGIEEVKVRPYASPTLAEFAQRRDVERSSGKIIDERRVESTTDKAEHRPEYVPFPPSQAQDEKGKAGFFNAFIFTVAALITGFLLYLTLLY</sequence>
<evidence type="ECO:0000313" key="4">
    <source>
        <dbReference type="Proteomes" id="UP001058124"/>
    </source>
</evidence>
<reference evidence="3" key="1">
    <citation type="submission" date="2022-06" db="EMBL/GenBank/DDBJ databases">
        <title>Draft genome sequences of Leminorella grimontii str. JCM5902.</title>
        <authorList>
            <person name="Wakabayashi Y."/>
            <person name="Kojima K."/>
        </authorList>
    </citation>
    <scope>NUCLEOTIDE SEQUENCE</scope>
    <source>
        <strain evidence="3">JCM 5902</strain>
    </source>
</reference>
<dbReference type="Proteomes" id="UP001058124">
    <property type="component" value="Unassembled WGS sequence"/>
</dbReference>
<keyword evidence="2" id="KW-1133">Transmembrane helix</keyword>
<evidence type="ECO:0000256" key="1">
    <source>
        <dbReference type="SAM" id="MobiDB-lite"/>
    </source>
</evidence>
<gene>
    <name evidence="3" type="ORF">SOASR030_18930</name>
</gene>
<evidence type="ECO:0000313" key="3">
    <source>
        <dbReference type="EMBL" id="GKX55781.1"/>
    </source>
</evidence>
<keyword evidence="2" id="KW-0472">Membrane</keyword>